<organism evidence="2 3">
    <name type="scientific">Petrolisthes manimaculis</name>
    <dbReference type="NCBI Taxonomy" id="1843537"/>
    <lineage>
        <taxon>Eukaryota</taxon>
        <taxon>Metazoa</taxon>
        <taxon>Ecdysozoa</taxon>
        <taxon>Arthropoda</taxon>
        <taxon>Crustacea</taxon>
        <taxon>Multicrustacea</taxon>
        <taxon>Malacostraca</taxon>
        <taxon>Eumalacostraca</taxon>
        <taxon>Eucarida</taxon>
        <taxon>Decapoda</taxon>
        <taxon>Pleocyemata</taxon>
        <taxon>Anomura</taxon>
        <taxon>Galatheoidea</taxon>
        <taxon>Porcellanidae</taxon>
        <taxon>Petrolisthes</taxon>
    </lineage>
</organism>
<feature type="compositionally biased region" description="Low complexity" evidence="1">
    <location>
        <begin position="39"/>
        <end position="72"/>
    </location>
</feature>
<protein>
    <submittedName>
        <fullName evidence="2">Uncharacterized protein</fullName>
    </submittedName>
</protein>
<accession>A0AAE1NGM7</accession>
<dbReference type="EMBL" id="JAWZYT010006017">
    <property type="protein sequence ID" value="KAK4289031.1"/>
    <property type="molecule type" value="Genomic_DNA"/>
</dbReference>
<reference evidence="2" key="1">
    <citation type="submission" date="2023-11" db="EMBL/GenBank/DDBJ databases">
        <title>Genome assemblies of two species of porcelain crab, Petrolisthes cinctipes and Petrolisthes manimaculis (Anomura: Porcellanidae).</title>
        <authorList>
            <person name="Angst P."/>
        </authorList>
    </citation>
    <scope>NUCLEOTIDE SEQUENCE</scope>
    <source>
        <strain evidence="2">PB745_02</strain>
        <tissue evidence="2">Gill</tissue>
    </source>
</reference>
<name>A0AAE1NGM7_9EUCA</name>
<feature type="compositionally biased region" description="Polar residues" evidence="1">
    <location>
        <begin position="21"/>
        <end position="31"/>
    </location>
</feature>
<dbReference type="AlphaFoldDB" id="A0AAE1NGM7"/>
<comment type="caution">
    <text evidence="2">The sequence shown here is derived from an EMBL/GenBank/DDBJ whole genome shotgun (WGS) entry which is preliminary data.</text>
</comment>
<evidence type="ECO:0000313" key="2">
    <source>
        <dbReference type="EMBL" id="KAK4289031.1"/>
    </source>
</evidence>
<evidence type="ECO:0000313" key="3">
    <source>
        <dbReference type="Proteomes" id="UP001292094"/>
    </source>
</evidence>
<dbReference type="Proteomes" id="UP001292094">
    <property type="component" value="Unassembled WGS sequence"/>
</dbReference>
<gene>
    <name evidence="2" type="ORF">Pmani_037982</name>
</gene>
<evidence type="ECO:0000256" key="1">
    <source>
        <dbReference type="SAM" id="MobiDB-lite"/>
    </source>
</evidence>
<keyword evidence="3" id="KW-1185">Reference proteome</keyword>
<feature type="compositionally biased region" description="Low complexity" evidence="1">
    <location>
        <begin position="9"/>
        <end position="20"/>
    </location>
</feature>
<sequence>MSRLASIRLTSTDSDSTSLSGYRNSTTSQDFMDSDVTMSPLSPKSPFSPKSPCSPISPRSPRGGSRTCSPSPMASPVRGGNLAYLASRRSSRDSEAGDVAPLNYARFKQRRTSNFLELPISLSSLPEFPY</sequence>
<feature type="region of interest" description="Disordered" evidence="1">
    <location>
        <begin position="1"/>
        <end position="81"/>
    </location>
</feature>
<proteinExistence type="predicted"/>